<evidence type="ECO:0000313" key="8">
    <source>
        <dbReference type="Proteomes" id="UP000447873"/>
    </source>
</evidence>
<organism evidence="5 8">
    <name type="scientific">Venturia inaequalis</name>
    <name type="common">Apple scab fungus</name>
    <dbReference type="NCBI Taxonomy" id="5025"/>
    <lineage>
        <taxon>Eukaryota</taxon>
        <taxon>Fungi</taxon>
        <taxon>Dikarya</taxon>
        <taxon>Ascomycota</taxon>
        <taxon>Pezizomycotina</taxon>
        <taxon>Dothideomycetes</taxon>
        <taxon>Pleosporomycetidae</taxon>
        <taxon>Venturiales</taxon>
        <taxon>Venturiaceae</taxon>
        <taxon>Venturia</taxon>
    </lineage>
</organism>
<dbReference type="SUPFAM" id="SSF56024">
    <property type="entry name" value="Phospholipase D/nuclease"/>
    <property type="match status" value="2"/>
</dbReference>
<dbReference type="AlphaFoldDB" id="A0A8H3YR35"/>
<dbReference type="EMBL" id="WNWS01000518">
    <property type="protein sequence ID" value="KAE9966431.1"/>
    <property type="molecule type" value="Genomic_DNA"/>
</dbReference>
<dbReference type="Proteomes" id="UP000433883">
    <property type="component" value="Unassembled WGS sequence"/>
</dbReference>
<gene>
    <name evidence="6" type="ORF">BLS_003286</name>
    <name evidence="7" type="ORF">EG327_009622</name>
    <name evidence="5" type="ORF">EG328_008915</name>
</gene>
<dbReference type="GO" id="GO:0003690">
    <property type="term" value="F:double-stranded DNA binding"/>
    <property type="evidence" value="ECO:0007669"/>
    <property type="project" value="TreeGrafter"/>
</dbReference>
<dbReference type="GO" id="GO:0017005">
    <property type="term" value="F:3'-tyrosyl-DNA phosphodiesterase activity"/>
    <property type="evidence" value="ECO:0007669"/>
    <property type="project" value="TreeGrafter"/>
</dbReference>
<evidence type="ECO:0000313" key="5">
    <source>
        <dbReference type="EMBL" id="KAE9966431.1"/>
    </source>
</evidence>
<evidence type="ECO:0000256" key="1">
    <source>
        <dbReference type="PIRSR" id="PIRSR610347-1"/>
    </source>
</evidence>
<dbReference type="Proteomes" id="UP000447873">
    <property type="component" value="Unassembled WGS sequence"/>
</dbReference>
<dbReference type="PROSITE" id="PS50330">
    <property type="entry name" value="UIM"/>
    <property type="match status" value="1"/>
</dbReference>
<feature type="region of interest" description="Disordered" evidence="4">
    <location>
        <begin position="98"/>
        <end position="132"/>
    </location>
</feature>
<reference evidence="5 8" key="1">
    <citation type="submission" date="2018-12" db="EMBL/GenBank/DDBJ databases">
        <title>Venturia inaequalis Genome Resource.</title>
        <authorList>
            <person name="Lichtner F.J."/>
        </authorList>
    </citation>
    <scope>NUCLEOTIDE SEQUENCE [LARGE SCALE GENOMIC DNA]</scope>
    <source>
        <strain evidence="5 8">120213</strain>
        <strain evidence="6">Bline_iso_100314</strain>
        <strain evidence="7 9">DMI_063113</strain>
    </source>
</reference>
<dbReference type="GO" id="GO:0006281">
    <property type="term" value="P:DNA repair"/>
    <property type="evidence" value="ECO:0007669"/>
    <property type="project" value="InterPro"/>
</dbReference>
<accession>A0A8H3YR35</accession>
<dbReference type="InterPro" id="IPR010347">
    <property type="entry name" value="Tdp1"/>
</dbReference>
<feature type="binding site" evidence="2">
    <location>
        <position position="243"/>
    </location>
    <ligand>
        <name>substrate</name>
    </ligand>
</feature>
<feature type="site" description="Interaction with DNA" evidence="3">
    <location>
        <position position="500"/>
    </location>
</feature>
<dbReference type="Pfam" id="PF06087">
    <property type="entry name" value="Tyr-DNA_phospho"/>
    <property type="match status" value="1"/>
</dbReference>
<evidence type="ECO:0000313" key="9">
    <source>
        <dbReference type="Proteomes" id="UP000490939"/>
    </source>
</evidence>
<dbReference type="Gene3D" id="3.30.870.10">
    <property type="entry name" value="Endonuclease Chain A"/>
    <property type="match status" value="2"/>
</dbReference>
<name>A0A8H3YR35_VENIN</name>
<comment type="caution">
    <text evidence="5">The sequence shown here is derived from an EMBL/GenBank/DDBJ whole genome shotgun (WGS) entry which is preliminary data.</text>
</comment>
<dbReference type="EMBL" id="WNWR01000065">
    <property type="protein sequence ID" value="KAE9992244.1"/>
    <property type="molecule type" value="Genomic_DNA"/>
</dbReference>
<dbReference type="InterPro" id="IPR003903">
    <property type="entry name" value="UIM_dom"/>
</dbReference>
<sequence>MSGSSTESDDEDLKRAIAMSLEEGAKSSPVKPAVPMDINGKAVSSLPHTILLAANIIQTEAPDTMPAQMAPHATTNAARTGIMGLDRAAMEAERLARLASKKRSAPDSPPRVEAEHQALSKKPKTETHTSCASAITTPATPSTLQYSRGVVKRTWSKLHPRSNDIKIEEVLMKDKLKVAVLSSFQWDQDWIFSKINLKTTKMIVVMEAKNDAERIQFKKDAEDIGLKACCPPQQGQYTCMHSKLMLLFYEESLRIVVPTANLMPYDWGETGIMENSAFIIDLPRRKDGASSADSLTFFGKELMYFLEKKGIQENARQGVLKFDFSDTEHLAFVHSTFGSHFGEDMRRNGLPGLSRAVKHLGLGCEGSLELDFAASSIGSLTDLTVNNLYEAARGRDIIAQGRDKLKIPNSKTKHHFRIYFPLHETVAKSLGGTDNGGTICLQKKYFEKPDFPKSMFRDNQSKRQGMLSHNKILLARGRKSKSDESKGTIAWAYVGSANMSESAWGRIVMDKATKDPKLTCNNWECGVLISVPNPPANVLDTSLDTVFKDILDIPFVAPAKEYAGKKPWYFQER</sequence>
<dbReference type="Proteomes" id="UP000490939">
    <property type="component" value="Unassembled WGS sequence"/>
</dbReference>
<evidence type="ECO:0000256" key="2">
    <source>
        <dbReference type="PIRSR" id="PIRSR610347-2"/>
    </source>
</evidence>
<feature type="binding site" evidence="2">
    <location>
        <position position="471"/>
    </location>
    <ligand>
        <name>substrate</name>
    </ligand>
</feature>
<dbReference type="Gene3D" id="6.10.140.100">
    <property type="match status" value="1"/>
</dbReference>
<dbReference type="PANTHER" id="PTHR12415">
    <property type="entry name" value="TYROSYL-DNA PHOSPHODIESTERASE 1"/>
    <property type="match status" value="1"/>
</dbReference>
<feature type="compositionally biased region" description="Basic and acidic residues" evidence="4">
    <location>
        <begin position="110"/>
        <end position="127"/>
    </location>
</feature>
<evidence type="ECO:0000256" key="3">
    <source>
        <dbReference type="PIRSR" id="PIRSR610347-3"/>
    </source>
</evidence>
<evidence type="ECO:0000313" key="7">
    <source>
        <dbReference type="EMBL" id="KAE9992244.1"/>
    </source>
</evidence>
<protein>
    <recommendedName>
        <fullName evidence="10">PLD phosphodiesterase domain-containing protein</fullName>
    </recommendedName>
</protein>
<evidence type="ECO:0000256" key="4">
    <source>
        <dbReference type="SAM" id="MobiDB-lite"/>
    </source>
</evidence>
<dbReference type="CDD" id="cd09122">
    <property type="entry name" value="PLDc_Tdp1_1"/>
    <property type="match status" value="1"/>
</dbReference>
<proteinExistence type="predicted"/>
<feature type="active site" description="Proton donor/acceptor" evidence="1">
    <location>
        <position position="469"/>
    </location>
</feature>
<evidence type="ECO:0008006" key="10">
    <source>
        <dbReference type="Google" id="ProtNLM"/>
    </source>
</evidence>
<dbReference type="GO" id="GO:0005634">
    <property type="term" value="C:nucleus"/>
    <property type="evidence" value="ECO:0007669"/>
    <property type="project" value="InterPro"/>
</dbReference>
<dbReference type="Pfam" id="PF02809">
    <property type="entry name" value="UIM"/>
    <property type="match status" value="1"/>
</dbReference>
<evidence type="ECO:0000313" key="6">
    <source>
        <dbReference type="EMBL" id="KAE9974073.1"/>
    </source>
</evidence>
<dbReference type="EMBL" id="WNWQ01000215">
    <property type="protein sequence ID" value="KAE9974073.1"/>
    <property type="molecule type" value="Genomic_DNA"/>
</dbReference>
<dbReference type="PANTHER" id="PTHR12415:SF4">
    <property type="entry name" value="TYROSYL-DNA PHOSPHODIESTERASE DOMAIN-CONTAINING PROTEIN"/>
    <property type="match status" value="1"/>
</dbReference>
<dbReference type="SMART" id="SM00726">
    <property type="entry name" value="UIM"/>
    <property type="match status" value="1"/>
</dbReference>
<dbReference type="GO" id="GO:0003697">
    <property type="term" value="F:single-stranded DNA binding"/>
    <property type="evidence" value="ECO:0007669"/>
    <property type="project" value="TreeGrafter"/>
</dbReference>
<keyword evidence="9" id="KW-1185">Reference proteome</keyword>
<feature type="active site" description="Nucleophile" evidence="1">
    <location>
        <position position="241"/>
    </location>
</feature>